<dbReference type="AlphaFoldDB" id="A0A2P2P3K7"/>
<dbReference type="EMBL" id="GGEC01068828">
    <property type="protein sequence ID" value="MBX49312.1"/>
    <property type="molecule type" value="Transcribed_RNA"/>
</dbReference>
<organism evidence="1">
    <name type="scientific">Rhizophora mucronata</name>
    <name type="common">Asiatic mangrove</name>
    <dbReference type="NCBI Taxonomy" id="61149"/>
    <lineage>
        <taxon>Eukaryota</taxon>
        <taxon>Viridiplantae</taxon>
        <taxon>Streptophyta</taxon>
        <taxon>Embryophyta</taxon>
        <taxon>Tracheophyta</taxon>
        <taxon>Spermatophyta</taxon>
        <taxon>Magnoliopsida</taxon>
        <taxon>eudicotyledons</taxon>
        <taxon>Gunneridae</taxon>
        <taxon>Pentapetalae</taxon>
        <taxon>rosids</taxon>
        <taxon>fabids</taxon>
        <taxon>Malpighiales</taxon>
        <taxon>Rhizophoraceae</taxon>
        <taxon>Rhizophora</taxon>
    </lineage>
</organism>
<proteinExistence type="predicted"/>
<name>A0A2P2P3K7_RHIMU</name>
<protein>
    <submittedName>
        <fullName evidence="1">Uncharacterized protein</fullName>
    </submittedName>
</protein>
<sequence length="75" mass="8747">MKTKCCSAEVPNYYQSPMVALSNSSEKHKFYYFPVLRAIWSLSFALSCLKLFEDLTGMPLLLILFEYDIYGLFIF</sequence>
<evidence type="ECO:0000313" key="1">
    <source>
        <dbReference type="EMBL" id="MBX49312.1"/>
    </source>
</evidence>
<accession>A0A2P2P3K7</accession>
<reference evidence="1" key="1">
    <citation type="submission" date="2018-02" db="EMBL/GenBank/DDBJ databases">
        <title>Rhizophora mucronata_Transcriptome.</title>
        <authorList>
            <person name="Meera S.P."/>
            <person name="Sreeshan A."/>
            <person name="Augustine A."/>
        </authorList>
    </citation>
    <scope>NUCLEOTIDE SEQUENCE</scope>
    <source>
        <tissue evidence="1">Leaf</tissue>
    </source>
</reference>